<comment type="subcellular location">
    <subcellularLocation>
        <location evidence="1">Cytoplasm</location>
    </subcellularLocation>
</comment>
<dbReference type="FunFam" id="2.30.22.10:FF:000001">
    <property type="entry name" value="Protein GrpE"/>
    <property type="match status" value="1"/>
</dbReference>
<feature type="coiled-coil region" evidence="7">
    <location>
        <begin position="29"/>
        <end position="56"/>
    </location>
</feature>
<evidence type="ECO:0000256" key="3">
    <source>
        <dbReference type="ARBA" id="ARBA00011738"/>
    </source>
</evidence>
<dbReference type="GO" id="GO:0000774">
    <property type="term" value="F:adenyl-nucleotide exchange factor activity"/>
    <property type="evidence" value="ECO:0007669"/>
    <property type="project" value="InterPro"/>
</dbReference>
<protein>
    <submittedName>
        <fullName evidence="9">Unannotated protein</fullName>
    </submittedName>
</protein>
<evidence type="ECO:0000256" key="5">
    <source>
        <dbReference type="ARBA" id="ARBA00023016"/>
    </source>
</evidence>
<organism evidence="9">
    <name type="scientific">freshwater metagenome</name>
    <dbReference type="NCBI Taxonomy" id="449393"/>
    <lineage>
        <taxon>unclassified sequences</taxon>
        <taxon>metagenomes</taxon>
        <taxon>ecological metagenomes</taxon>
    </lineage>
</organism>
<evidence type="ECO:0000256" key="6">
    <source>
        <dbReference type="ARBA" id="ARBA00023186"/>
    </source>
</evidence>
<evidence type="ECO:0000313" key="9">
    <source>
        <dbReference type="EMBL" id="CAB4700406.1"/>
    </source>
</evidence>
<evidence type="ECO:0000256" key="1">
    <source>
        <dbReference type="ARBA" id="ARBA00004496"/>
    </source>
</evidence>
<comment type="similarity">
    <text evidence="2">Belongs to the GrpE family.</text>
</comment>
<keyword evidence="7" id="KW-0175">Coiled coil</keyword>
<dbReference type="EMBL" id="CAFBRC010000018">
    <property type="protein sequence ID" value="CAB5073115.1"/>
    <property type="molecule type" value="Genomic_DNA"/>
</dbReference>
<dbReference type="GO" id="GO:0005737">
    <property type="term" value="C:cytoplasm"/>
    <property type="evidence" value="ECO:0007669"/>
    <property type="project" value="UniProtKB-SubCell"/>
</dbReference>
<accession>A0A6J6PPH2</accession>
<dbReference type="Gene3D" id="2.30.22.10">
    <property type="entry name" value="Head domain of nucleotide exchange factor GrpE"/>
    <property type="match status" value="1"/>
</dbReference>
<dbReference type="PRINTS" id="PR00773">
    <property type="entry name" value="GRPEPROTEIN"/>
</dbReference>
<gene>
    <name evidence="8" type="ORF">UFOPK2342_01706</name>
    <name evidence="9" type="ORF">UFOPK2423_01144</name>
    <name evidence="10" type="ORF">UFOPK3266_01177</name>
    <name evidence="11" type="ORF">UFOPK4367_00389</name>
</gene>
<dbReference type="InterPro" id="IPR013805">
    <property type="entry name" value="GrpE_CC"/>
</dbReference>
<dbReference type="SUPFAM" id="SSF58014">
    <property type="entry name" value="Coiled-coil domain of nucleotide exchange factor GrpE"/>
    <property type="match status" value="1"/>
</dbReference>
<dbReference type="GO" id="GO:0042803">
    <property type="term" value="F:protein homodimerization activity"/>
    <property type="evidence" value="ECO:0007669"/>
    <property type="project" value="InterPro"/>
</dbReference>
<evidence type="ECO:0000313" key="8">
    <source>
        <dbReference type="EMBL" id="CAB4689835.1"/>
    </source>
</evidence>
<dbReference type="PANTHER" id="PTHR21237">
    <property type="entry name" value="GRPE PROTEIN"/>
    <property type="match status" value="1"/>
</dbReference>
<name>A0A6J6PPH2_9ZZZZ</name>
<proteinExistence type="inferred from homology"/>
<dbReference type="SUPFAM" id="SSF51064">
    <property type="entry name" value="Head domain of nucleotide exchange factor GrpE"/>
    <property type="match status" value="1"/>
</dbReference>
<evidence type="ECO:0000256" key="2">
    <source>
        <dbReference type="ARBA" id="ARBA00009054"/>
    </source>
</evidence>
<dbReference type="InterPro" id="IPR009012">
    <property type="entry name" value="GrpE_head"/>
</dbReference>
<evidence type="ECO:0000313" key="11">
    <source>
        <dbReference type="EMBL" id="CAB5073115.1"/>
    </source>
</evidence>
<dbReference type="GO" id="GO:0051087">
    <property type="term" value="F:protein-folding chaperone binding"/>
    <property type="evidence" value="ECO:0007669"/>
    <property type="project" value="InterPro"/>
</dbReference>
<keyword evidence="4" id="KW-0963">Cytoplasm</keyword>
<dbReference type="EMBL" id="CAFBAA010000033">
    <property type="protein sequence ID" value="CAB4844616.1"/>
    <property type="molecule type" value="Genomic_DNA"/>
</dbReference>
<dbReference type="HAMAP" id="MF_01151">
    <property type="entry name" value="GrpE"/>
    <property type="match status" value="1"/>
</dbReference>
<dbReference type="Pfam" id="PF01025">
    <property type="entry name" value="GrpE"/>
    <property type="match status" value="1"/>
</dbReference>
<dbReference type="GO" id="GO:0051082">
    <property type="term" value="F:unfolded protein binding"/>
    <property type="evidence" value="ECO:0007669"/>
    <property type="project" value="TreeGrafter"/>
</dbReference>
<evidence type="ECO:0000256" key="4">
    <source>
        <dbReference type="ARBA" id="ARBA00022490"/>
    </source>
</evidence>
<dbReference type="InterPro" id="IPR000740">
    <property type="entry name" value="GrpE"/>
</dbReference>
<keyword evidence="6" id="KW-0143">Chaperone</keyword>
<dbReference type="AlphaFoldDB" id="A0A6J6PPH2"/>
<dbReference type="GO" id="GO:0006457">
    <property type="term" value="P:protein folding"/>
    <property type="evidence" value="ECO:0007669"/>
    <property type="project" value="InterPro"/>
</dbReference>
<reference evidence="9" key="1">
    <citation type="submission" date="2020-05" db="EMBL/GenBank/DDBJ databases">
        <authorList>
            <person name="Chiriac C."/>
            <person name="Salcher M."/>
            <person name="Ghai R."/>
            <person name="Kavagutti S V."/>
        </authorList>
    </citation>
    <scope>NUCLEOTIDE SEQUENCE</scope>
</reference>
<dbReference type="EMBL" id="CAEZXN010000027">
    <property type="protein sequence ID" value="CAB4700406.1"/>
    <property type="molecule type" value="Genomic_DNA"/>
</dbReference>
<dbReference type="PANTHER" id="PTHR21237:SF23">
    <property type="entry name" value="GRPE PROTEIN HOMOLOG, MITOCHONDRIAL"/>
    <property type="match status" value="1"/>
</dbReference>
<sequence>MSETAAESVTEESAAEVVEVLEEAASDPLVVLTGDLQRLQAEYSNYRKRVERDRELARDLAVAAVLIEMLPTLDDLERAREHGELEGGFKAVADQLEKLTSKLGLEKYGTAGEAFDPQIHEALIHATSDEVTEATATAILQPGYRLKDRILRPARVAVTEPE</sequence>
<dbReference type="EMBL" id="CAEZXB010000061">
    <property type="protein sequence ID" value="CAB4689835.1"/>
    <property type="molecule type" value="Genomic_DNA"/>
</dbReference>
<keyword evidence="5" id="KW-0346">Stress response</keyword>
<evidence type="ECO:0000313" key="10">
    <source>
        <dbReference type="EMBL" id="CAB4844616.1"/>
    </source>
</evidence>
<dbReference type="CDD" id="cd00446">
    <property type="entry name" value="GrpE"/>
    <property type="match status" value="1"/>
</dbReference>
<comment type="subunit">
    <text evidence="3">Homodimer.</text>
</comment>
<evidence type="ECO:0000256" key="7">
    <source>
        <dbReference type="SAM" id="Coils"/>
    </source>
</evidence>
<dbReference type="PROSITE" id="PS01071">
    <property type="entry name" value="GRPE"/>
    <property type="match status" value="1"/>
</dbReference>
<dbReference type="Gene3D" id="3.90.20.20">
    <property type="match status" value="1"/>
</dbReference>